<comment type="caution">
    <text evidence="2">The sequence shown here is derived from an EMBL/GenBank/DDBJ whole genome shotgun (WGS) entry which is preliminary data.</text>
</comment>
<keyword evidence="3" id="KW-1185">Reference proteome</keyword>
<protein>
    <submittedName>
        <fullName evidence="2">Uncharacterized protein</fullName>
    </submittedName>
</protein>
<proteinExistence type="predicted"/>
<accession>A0A6L3ZEE1</accession>
<dbReference type="EMBL" id="WBVQ01000002">
    <property type="protein sequence ID" value="KAB2815968.1"/>
    <property type="molecule type" value="Genomic_DNA"/>
</dbReference>
<gene>
    <name evidence="2" type="ORF">F8C82_09735</name>
</gene>
<reference evidence="2 3" key="1">
    <citation type="submission" date="2019-10" db="EMBL/GenBank/DDBJ databases">
        <title>Genome sequence of Phaeocystidibacter marisrubri JCM30614 (type strain).</title>
        <authorList>
            <person name="Bowman J.P."/>
        </authorList>
    </citation>
    <scope>NUCLEOTIDE SEQUENCE [LARGE SCALE GENOMIC DNA]</scope>
    <source>
        <strain evidence="2 3">JCM 30614</strain>
    </source>
</reference>
<keyword evidence="1" id="KW-0732">Signal</keyword>
<feature type="chain" id="PRO_5027094866" evidence="1">
    <location>
        <begin position="20"/>
        <end position="167"/>
    </location>
</feature>
<dbReference type="AlphaFoldDB" id="A0A6L3ZEE1"/>
<name>A0A6L3ZEE1_9FLAO</name>
<dbReference type="Proteomes" id="UP000484164">
    <property type="component" value="Unassembled WGS sequence"/>
</dbReference>
<evidence type="ECO:0000313" key="2">
    <source>
        <dbReference type="EMBL" id="KAB2815968.1"/>
    </source>
</evidence>
<organism evidence="2 3">
    <name type="scientific">Phaeocystidibacter marisrubri</name>
    <dbReference type="NCBI Taxonomy" id="1577780"/>
    <lineage>
        <taxon>Bacteria</taxon>
        <taxon>Pseudomonadati</taxon>
        <taxon>Bacteroidota</taxon>
        <taxon>Flavobacteriia</taxon>
        <taxon>Flavobacteriales</taxon>
        <taxon>Phaeocystidibacteraceae</taxon>
        <taxon>Phaeocystidibacter</taxon>
    </lineage>
</organism>
<feature type="signal peptide" evidence="1">
    <location>
        <begin position="1"/>
        <end position="19"/>
    </location>
</feature>
<evidence type="ECO:0000313" key="3">
    <source>
        <dbReference type="Proteomes" id="UP000484164"/>
    </source>
</evidence>
<evidence type="ECO:0000256" key="1">
    <source>
        <dbReference type="SAM" id="SignalP"/>
    </source>
</evidence>
<dbReference type="RefSeq" id="WP_151693397.1">
    <property type="nucleotide sequence ID" value="NZ_BMGX01000001.1"/>
</dbReference>
<sequence length="167" mass="19415">MKKYLISSLFICLSSMVLAQSVSILDGDSLFIKLNGAHYVEIQSFQRELTITTWNQEWLLQFPDVDDETPRLVSWTISSAAEINDSIRTGWRKFLLIDPWTTIDSSETSRRRSKENDVYVEVWRACETGSNKRLVIGRGYYTALCHMKYKWTNEFANFHKMLDDLAG</sequence>